<name>A0A7R8AKQ5_9EURO</name>
<keyword evidence="2" id="KW-1133">Transmembrane helix</keyword>
<feature type="region of interest" description="Disordered" evidence="1">
    <location>
        <begin position="646"/>
        <end position="712"/>
    </location>
</feature>
<evidence type="ECO:0000313" key="3">
    <source>
        <dbReference type="EMBL" id="BCS22481.1"/>
    </source>
</evidence>
<gene>
    <name evidence="3" type="ORF">APUU_30706A</name>
</gene>
<feature type="compositionally biased region" description="Polar residues" evidence="1">
    <location>
        <begin position="102"/>
        <end position="119"/>
    </location>
</feature>
<dbReference type="GeneID" id="64972486"/>
<dbReference type="OrthoDB" id="5421784at2759"/>
<reference evidence="3" key="1">
    <citation type="submission" date="2021-01" db="EMBL/GenBank/DDBJ databases">
        <authorList>
            <consortium name="Aspergillus puulaauensis MK2 genome sequencing consortium"/>
            <person name="Kazuki M."/>
            <person name="Futagami T."/>
        </authorList>
    </citation>
    <scope>NUCLEOTIDE SEQUENCE</scope>
    <source>
        <strain evidence="3">MK2</strain>
    </source>
</reference>
<dbReference type="AlphaFoldDB" id="A0A7R8AKQ5"/>
<feature type="compositionally biased region" description="Low complexity" evidence="1">
    <location>
        <begin position="333"/>
        <end position="406"/>
    </location>
</feature>
<feature type="compositionally biased region" description="Low complexity" evidence="1">
    <location>
        <begin position="190"/>
        <end position="207"/>
    </location>
</feature>
<sequence>MTSHGVSKHGRYERLLRKHRLDTRANGGQEPTVVGDQPATPGQTARPKNLHEGWAALREKRQQGDSPSNIPVLPNPQTMDTADSDPVPTTATEKAPAAEPTSISDSNQEAAQAPTTTDSGDALTTVTAVTKVTTIVPYPTEDATADSVTEEAATGTATDEDVTEPAFEPTSTLTNLQMAAAAETASNTDTPAEQTSAEASTEAATEPGNESGKEPAEQPATAPSPTESASAATPTAATTEDPTESAIDGSSVAESLSEAATEAIGILTSLSSDIASITASTNDIPPTSDPNSTPTASATVTASDSIISRPSDSTNNTPDFIGSSLHLATAMASPQSPSETSTQSILGIASSSNSSSSSDTNTDSTDSTTASTPTSSVTCPTTTTASNTFDTSDTSYSDSPSYTSSGWGSGNSNSGGGDRNSDNTGASPGSNSSSDSGSGSISPQTTGRIVGGVVGGVAGASIIFVLIWFLLRRRRKTGFFFGSPANRSIADDGGGGGLIGPVASPRREMVSRDSNKDSMFGATYFAPAFMKRWRQSQMSTGEESLASTAPSSERGFQKVSGRKLPTGMHPDDFDYSSSYGGGSFLEAGSPTDPTPDLSPTLPPVIPRSGFPSHQPPPPSNPFSAPLDSRYTREAPEEDVVVMRPSPARIPTSGSANATTWTEGTARTSGMPMAFPMPPSGSGPIAIPKRPDALGRSHPSYDGSRGSRFTESL</sequence>
<organism evidence="3 4">
    <name type="scientific">Aspergillus puulaauensis</name>
    <dbReference type="NCBI Taxonomy" id="1220207"/>
    <lineage>
        <taxon>Eukaryota</taxon>
        <taxon>Fungi</taxon>
        <taxon>Dikarya</taxon>
        <taxon>Ascomycota</taxon>
        <taxon>Pezizomycotina</taxon>
        <taxon>Eurotiomycetes</taxon>
        <taxon>Eurotiomycetidae</taxon>
        <taxon>Eurotiales</taxon>
        <taxon>Aspergillaceae</taxon>
        <taxon>Aspergillus</taxon>
    </lineage>
</organism>
<feature type="compositionally biased region" description="Low complexity" evidence="1">
    <location>
        <begin position="86"/>
        <end position="101"/>
    </location>
</feature>
<dbReference type="KEGG" id="apuu:APUU_30706A"/>
<evidence type="ECO:0000256" key="1">
    <source>
        <dbReference type="SAM" id="MobiDB-lite"/>
    </source>
</evidence>
<feature type="region of interest" description="Disordered" evidence="1">
    <location>
        <begin position="536"/>
        <end position="627"/>
    </location>
</feature>
<dbReference type="EMBL" id="AP024445">
    <property type="protein sequence ID" value="BCS22481.1"/>
    <property type="molecule type" value="Genomic_DNA"/>
</dbReference>
<reference evidence="3" key="2">
    <citation type="submission" date="2021-02" db="EMBL/GenBank/DDBJ databases">
        <title>Aspergillus puulaauensis MK2 genome sequence.</title>
        <authorList>
            <person name="Futagami T."/>
            <person name="Mori K."/>
            <person name="Kadooka C."/>
            <person name="Tanaka T."/>
        </authorList>
    </citation>
    <scope>NUCLEOTIDE SEQUENCE</scope>
    <source>
        <strain evidence="3">MK2</strain>
    </source>
</reference>
<feature type="region of interest" description="Disordered" evidence="1">
    <location>
        <begin position="141"/>
        <end position="254"/>
    </location>
</feature>
<proteinExistence type="predicted"/>
<feature type="compositionally biased region" description="Gly residues" evidence="1">
    <location>
        <begin position="407"/>
        <end position="418"/>
    </location>
</feature>
<feature type="compositionally biased region" description="Polar residues" evidence="1">
    <location>
        <begin position="64"/>
        <end position="81"/>
    </location>
</feature>
<feature type="compositionally biased region" description="Low complexity" evidence="1">
    <location>
        <begin position="292"/>
        <end position="305"/>
    </location>
</feature>
<feature type="compositionally biased region" description="Low complexity" evidence="1">
    <location>
        <begin position="219"/>
        <end position="246"/>
    </location>
</feature>
<feature type="compositionally biased region" description="Polar residues" evidence="1">
    <location>
        <begin position="306"/>
        <end position="318"/>
    </location>
</feature>
<feature type="compositionally biased region" description="Polar residues" evidence="1">
    <location>
        <begin position="536"/>
        <end position="551"/>
    </location>
</feature>
<keyword evidence="2" id="KW-0472">Membrane</keyword>
<feature type="transmembrane region" description="Helical" evidence="2">
    <location>
        <begin position="449"/>
        <end position="471"/>
    </location>
</feature>
<feature type="compositionally biased region" description="Low complexity" evidence="1">
    <location>
        <begin position="589"/>
        <end position="599"/>
    </location>
</feature>
<feature type="compositionally biased region" description="Low complexity" evidence="1">
    <location>
        <begin position="422"/>
        <end position="442"/>
    </location>
</feature>
<keyword evidence="2" id="KW-0812">Transmembrane</keyword>
<feature type="compositionally biased region" description="Polar residues" evidence="1">
    <location>
        <begin position="281"/>
        <end position="291"/>
    </location>
</feature>
<dbReference type="Proteomes" id="UP000654913">
    <property type="component" value="Chromosome 3"/>
</dbReference>
<evidence type="ECO:0000256" key="2">
    <source>
        <dbReference type="SAM" id="Phobius"/>
    </source>
</evidence>
<keyword evidence="4" id="KW-1185">Reference proteome</keyword>
<protein>
    <recommendedName>
        <fullName evidence="5">Mid2 domain-containing protein</fullName>
    </recommendedName>
</protein>
<evidence type="ECO:0000313" key="4">
    <source>
        <dbReference type="Proteomes" id="UP000654913"/>
    </source>
</evidence>
<evidence type="ECO:0008006" key="5">
    <source>
        <dbReference type="Google" id="ProtNLM"/>
    </source>
</evidence>
<feature type="region of interest" description="Disordered" evidence="1">
    <location>
        <begin position="281"/>
        <end position="443"/>
    </location>
</feature>
<feature type="compositionally biased region" description="Polar residues" evidence="1">
    <location>
        <begin position="651"/>
        <end position="667"/>
    </location>
</feature>
<dbReference type="RefSeq" id="XP_041554675.1">
    <property type="nucleotide sequence ID" value="XM_041701829.1"/>
</dbReference>
<feature type="region of interest" description="Disordered" evidence="1">
    <location>
        <begin position="1"/>
        <end position="122"/>
    </location>
</feature>
<accession>A0A7R8AKQ5</accession>